<dbReference type="KEGG" id="sla:SERLADRAFT_443807"/>
<evidence type="ECO:0000313" key="2">
    <source>
        <dbReference type="EMBL" id="EGO18838.1"/>
    </source>
</evidence>
<evidence type="ECO:0000256" key="1">
    <source>
        <dbReference type="SAM" id="MobiDB-lite"/>
    </source>
</evidence>
<dbReference type="AlphaFoldDB" id="F8PDL7"/>
<dbReference type="RefSeq" id="XP_007324491.1">
    <property type="nucleotide sequence ID" value="XM_007324429.1"/>
</dbReference>
<reference evidence="2" key="1">
    <citation type="submission" date="2011-04" db="EMBL/GenBank/DDBJ databases">
        <title>Evolution of plant cell wall degrading machinery underlies the functional diversity of forest fungi.</title>
        <authorList>
            <consortium name="US DOE Joint Genome Institute (JGI-PGF)"/>
            <person name="Eastwood D.C."/>
            <person name="Floudas D."/>
            <person name="Binder M."/>
            <person name="Majcherczyk A."/>
            <person name="Schneider P."/>
            <person name="Aerts A."/>
            <person name="Asiegbu F.O."/>
            <person name="Baker S.E."/>
            <person name="Barry K."/>
            <person name="Bendiksby M."/>
            <person name="Blumentritt M."/>
            <person name="Coutinho P.M."/>
            <person name="Cullen D."/>
            <person name="Cullen D."/>
            <person name="Gathman A."/>
            <person name="Goodell B."/>
            <person name="Henrissat B."/>
            <person name="Ihrmark K."/>
            <person name="Kauserud H."/>
            <person name="Kohler A."/>
            <person name="LaButti K."/>
            <person name="Lapidus A."/>
            <person name="Lavin J.L."/>
            <person name="Lee Y.-H."/>
            <person name="Lindquist E."/>
            <person name="Lilly W."/>
            <person name="Lucas S."/>
            <person name="Morin E."/>
            <person name="Murat C."/>
            <person name="Oguiza J.A."/>
            <person name="Park J."/>
            <person name="Pisabarro A.G."/>
            <person name="Riley R."/>
            <person name="Rosling A."/>
            <person name="Salamov A."/>
            <person name="Schmidt O."/>
            <person name="Schmutz J."/>
            <person name="Skrede I."/>
            <person name="Stenlid J."/>
            <person name="Wiebenga A."/>
            <person name="Xie X."/>
            <person name="Kues U."/>
            <person name="Hibbett D.S."/>
            <person name="Hoffmeister D."/>
            <person name="Hogberg N."/>
            <person name="Martin F."/>
            <person name="Grigoriev I.V."/>
            <person name="Watkinson S.C."/>
        </authorList>
    </citation>
    <scope>NUCLEOTIDE SEQUENCE</scope>
    <source>
        <strain evidence="2">S7.9</strain>
    </source>
</reference>
<proteinExistence type="predicted"/>
<organism>
    <name type="scientific">Serpula lacrymans var. lacrymans (strain S7.9)</name>
    <name type="common">Dry rot fungus</name>
    <dbReference type="NCBI Taxonomy" id="578457"/>
    <lineage>
        <taxon>Eukaryota</taxon>
        <taxon>Fungi</taxon>
        <taxon>Dikarya</taxon>
        <taxon>Basidiomycota</taxon>
        <taxon>Agaricomycotina</taxon>
        <taxon>Agaricomycetes</taxon>
        <taxon>Agaricomycetidae</taxon>
        <taxon>Boletales</taxon>
        <taxon>Coniophorineae</taxon>
        <taxon>Serpulaceae</taxon>
        <taxon>Serpula</taxon>
    </lineage>
</organism>
<gene>
    <name evidence="2" type="ORF">SERLADRAFT_443807</name>
</gene>
<dbReference type="EMBL" id="GL945446">
    <property type="protein sequence ID" value="EGO18838.1"/>
    <property type="molecule type" value="Genomic_DNA"/>
</dbReference>
<name>F8PDL7_SERL9</name>
<accession>F8PDL7</accession>
<sequence length="267" mass="29249">MSQTTPIDQQTHSPCFPPYLAEPQVLTEAQWAHCLALTCEQTNIVDATELMSDRRTYLYLFHQSNIICPTATYPLDMFHRWRNALLVADELHAVTVSLGSLVDELTRDNNSILSTGATLLMEHLQIESLERRLRKNCESGEKEAVEAFLHLGGQTVCTNAKTCSPNEGCHPPVSPQSPQLAYPPSPPDPVLPAPAPPSPTCSFATNSIVPKANAVEELQSPITQAVPKAGTPYPFGAHIRSHESLSGVEQEVETYVKQRVASGWKAI</sequence>
<protein>
    <submittedName>
        <fullName evidence="2">Uncharacterized protein</fullName>
    </submittedName>
</protein>
<dbReference type="GeneID" id="18815995"/>
<feature type="compositionally biased region" description="Pro residues" evidence="1">
    <location>
        <begin position="181"/>
        <end position="198"/>
    </location>
</feature>
<feature type="region of interest" description="Disordered" evidence="1">
    <location>
        <begin position="165"/>
        <end position="198"/>
    </location>
</feature>
<dbReference type="Proteomes" id="UP000008064">
    <property type="component" value="Unassembled WGS sequence"/>
</dbReference>
<dbReference type="HOGENOM" id="CLU_090413_0_0_1"/>